<organism evidence="2 3">
    <name type="scientific">Seminavis robusta</name>
    <dbReference type="NCBI Taxonomy" id="568900"/>
    <lineage>
        <taxon>Eukaryota</taxon>
        <taxon>Sar</taxon>
        <taxon>Stramenopiles</taxon>
        <taxon>Ochrophyta</taxon>
        <taxon>Bacillariophyta</taxon>
        <taxon>Bacillariophyceae</taxon>
        <taxon>Bacillariophycidae</taxon>
        <taxon>Naviculales</taxon>
        <taxon>Naviculaceae</taxon>
        <taxon>Seminavis</taxon>
    </lineage>
</organism>
<protein>
    <submittedName>
        <fullName evidence="2">Uncharacterized protein</fullName>
    </submittedName>
</protein>
<proteinExistence type="predicted"/>
<evidence type="ECO:0000256" key="1">
    <source>
        <dbReference type="SAM" id="MobiDB-lite"/>
    </source>
</evidence>
<dbReference type="Proteomes" id="UP001153069">
    <property type="component" value="Unassembled WGS sequence"/>
</dbReference>
<feature type="region of interest" description="Disordered" evidence="1">
    <location>
        <begin position="197"/>
        <end position="228"/>
    </location>
</feature>
<evidence type="ECO:0000313" key="3">
    <source>
        <dbReference type="Proteomes" id="UP001153069"/>
    </source>
</evidence>
<gene>
    <name evidence="2" type="ORF">SEMRO_98_G050480.2</name>
</gene>
<accession>A0A9N8DE72</accession>
<dbReference type="AlphaFoldDB" id="A0A9N8DE72"/>
<reference evidence="2" key="1">
    <citation type="submission" date="2020-06" db="EMBL/GenBank/DDBJ databases">
        <authorList>
            <consortium name="Plant Systems Biology data submission"/>
        </authorList>
    </citation>
    <scope>NUCLEOTIDE SEQUENCE</scope>
    <source>
        <strain evidence="2">D6</strain>
    </source>
</reference>
<comment type="caution">
    <text evidence="2">The sequence shown here is derived from an EMBL/GenBank/DDBJ whole genome shotgun (WGS) entry which is preliminary data.</text>
</comment>
<evidence type="ECO:0000313" key="2">
    <source>
        <dbReference type="EMBL" id="CAB9501039.1"/>
    </source>
</evidence>
<sequence length="649" mass="70214">MESEQNTTHSPNAVRQKIGAFLEGSIPAAGSTGNVLLANPMTCCSAAVAPIPTTSQPVAGSVTADYVGSNAAARADGNNHHAHASIRNNPAVFGQSIPMTTPDVVSGMYGTGNGGEMVPWTSRNYADIPPCFLTNGSVPHPSYHPNSGGLLPSDMISQQTNRPSQQQYGRALSGIRFYPNWSHYEYGSPFGSSASAFSATTSTAPPPVRPNLAAPSASISSQPSRYQHEQSLSSSGFYPGWSKFDYGYSSPPGFTSAPAYPNYPDWSQFDYGYGSPPGFTSADWSQYDYGYGSPPGFTSAPAYPNIHAMAEPIEPPTKVSKPSLKATDVKQAAALGLRPSIVSPVHAVMDNVKQAAALGLRPSIVSPVHAVMDNVKQAAALGLRPSIVSPVRAVMDSANLVGKIVSFAISPVAPCGFFRRHIEPLCSQTKDMLQSLQSCLLVSKIWNQAAWEAISPGIDGVITSVDLVTLKKQIARLNLSTLLSNFRRDFLRFIDAVPLDFADKWKILAFGLFSIHREAKLTLRAYKHFLLVKAVEWHAARSFSDTETVQFWKQECKPCPQLAIFWKAHMSKPRKYSRENKLLVGDKAISAMGPNFKVLDIDSSDDYGKKVATVAGVESPLGVPAMYFPGEISHQLELLLEEWRWLGRP</sequence>
<name>A0A9N8DE72_9STRA</name>
<feature type="compositionally biased region" description="Polar residues" evidence="1">
    <location>
        <begin position="155"/>
        <end position="168"/>
    </location>
</feature>
<feature type="compositionally biased region" description="Low complexity" evidence="1">
    <location>
        <begin position="213"/>
        <end position="224"/>
    </location>
</feature>
<dbReference type="EMBL" id="CAICTM010000097">
    <property type="protein sequence ID" value="CAB9501039.1"/>
    <property type="molecule type" value="Genomic_DNA"/>
</dbReference>
<keyword evidence="3" id="KW-1185">Reference proteome</keyword>
<feature type="region of interest" description="Disordered" evidence="1">
    <location>
        <begin position="143"/>
        <end position="169"/>
    </location>
</feature>